<evidence type="ECO:0000256" key="12">
    <source>
        <dbReference type="PROSITE-ProRule" id="PRU00958"/>
    </source>
</evidence>
<dbReference type="PANTHER" id="PTHR10631">
    <property type="entry name" value="N 2 ,N 2 -DIMETHYLGUANOSINE TRNA METHYLTRANSFERASE"/>
    <property type="match status" value="1"/>
</dbReference>
<accession>A0A0F2LUB6</accession>
<evidence type="ECO:0000313" key="15">
    <source>
        <dbReference type="Proteomes" id="UP000033710"/>
    </source>
</evidence>
<protein>
    <recommendedName>
        <fullName evidence="7">tRNA (guanine(26)-N(2))-dimethyltransferase</fullName>
        <ecNumber evidence="7">2.1.1.216</ecNumber>
    </recommendedName>
    <alternativeName>
        <fullName evidence="10">tRNA 2,2-dimethylguanosine-26 methyltransferase</fullName>
    </alternativeName>
    <alternativeName>
        <fullName evidence="9">tRNA(guanine-26,N(2)-N(2)) methyltransferase</fullName>
    </alternativeName>
    <alternativeName>
        <fullName evidence="11">tRNA(m(2,2)G26)dimethyltransferase</fullName>
    </alternativeName>
</protein>
<dbReference type="GO" id="GO:0002940">
    <property type="term" value="P:tRNA N2-guanine methylation"/>
    <property type="evidence" value="ECO:0007669"/>
    <property type="project" value="TreeGrafter"/>
</dbReference>
<dbReference type="GO" id="GO:0005634">
    <property type="term" value="C:nucleus"/>
    <property type="evidence" value="ECO:0007669"/>
    <property type="project" value="TreeGrafter"/>
</dbReference>
<evidence type="ECO:0000256" key="9">
    <source>
        <dbReference type="ARBA" id="ARBA00077143"/>
    </source>
</evidence>
<name>A0A0F2LUB6_SPOSC</name>
<dbReference type="InterPro" id="IPR042296">
    <property type="entry name" value="tRNA_met_Trm1_C"/>
</dbReference>
<feature type="region of interest" description="Disordered" evidence="13">
    <location>
        <begin position="289"/>
        <end position="322"/>
    </location>
</feature>
<dbReference type="EC" id="2.1.1.216" evidence="7"/>
<gene>
    <name evidence="14" type="ORF">SPSK_00432</name>
</gene>
<dbReference type="GeneID" id="27662678"/>
<feature type="region of interest" description="Disordered" evidence="13">
    <location>
        <begin position="1"/>
        <end position="24"/>
    </location>
</feature>
<evidence type="ECO:0000256" key="4">
    <source>
        <dbReference type="ARBA" id="ARBA00022691"/>
    </source>
</evidence>
<feature type="region of interest" description="Disordered" evidence="13">
    <location>
        <begin position="758"/>
        <end position="805"/>
    </location>
</feature>
<evidence type="ECO:0000256" key="13">
    <source>
        <dbReference type="SAM" id="MobiDB-lite"/>
    </source>
</evidence>
<keyword evidence="3 12" id="KW-0808">Transferase</keyword>
<evidence type="ECO:0000256" key="8">
    <source>
        <dbReference type="ARBA" id="ARBA00051897"/>
    </source>
</evidence>
<dbReference type="InterPro" id="IPR002905">
    <property type="entry name" value="Trm1"/>
</dbReference>
<evidence type="ECO:0000313" key="14">
    <source>
        <dbReference type="EMBL" id="KJR80110.1"/>
    </source>
</evidence>
<evidence type="ECO:0000256" key="6">
    <source>
        <dbReference type="ARBA" id="ARBA00022884"/>
    </source>
</evidence>
<evidence type="ECO:0000256" key="10">
    <source>
        <dbReference type="ARBA" id="ARBA00082896"/>
    </source>
</evidence>
<dbReference type="InterPro" id="IPR029063">
    <property type="entry name" value="SAM-dependent_MTases_sf"/>
</dbReference>
<dbReference type="GO" id="GO:0000049">
    <property type="term" value="F:tRNA binding"/>
    <property type="evidence" value="ECO:0007669"/>
    <property type="project" value="UniProtKB-UniRule"/>
</dbReference>
<reference evidence="14 15" key="2">
    <citation type="journal article" date="2015" name="Eukaryot. Cell">
        <title>Asexual propagation of a virulent clone complex in a human and feline outbreak of sporotrichosis.</title>
        <authorList>
            <person name="Teixeira Mde M."/>
            <person name="Rodrigues A.M."/>
            <person name="Tsui C.K."/>
            <person name="de Almeida L.G."/>
            <person name="Van Diepeningen A.D."/>
            <person name="van den Ende B.G."/>
            <person name="Fernandes G.F."/>
            <person name="Kano R."/>
            <person name="Hamelin R.C."/>
            <person name="Lopes-Bezerra L.M."/>
            <person name="Vasconcelos A.T."/>
            <person name="de Hoog S."/>
            <person name="de Camargo Z.P."/>
            <person name="Felipe M.S."/>
        </authorList>
    </citation>
    <scope>NUCLEOTIDE SEQUENCE [LARGE SCALE GENOMIC DNA]</scope>
    <source>
        <strain evidence="14 15">1099-18</strain>
    </source>
</reference>
<dbReference type="EMBL" id="AXCR01000012">
    <property type="protein sequence ID" value="KJR80110.1"/>
    <property type="molecule type" value="Genomic_DNA"/>
</dbReference>
<proteinExistence type="inferred from homology"/>
<keyword evidence="1 12" id="KW-0820">tRNA-binding</keyword>
<dbReference type="FunFam" id="3.30.56.70:FF:000001">
    <property type="entry name" value="tRNA (guanine(26)-N(2))-dimethyltransferase"/>
    <property type="match status" value="1"/>
</dbReference>
<comment type="catalytic activity">
    <reaction evidence="8">
        <text>guanosine(26) in tRNA + 2 S-adenosyl-L-methionine = N(2)-dimethylguanosine(26) in tRNA + 2 S-adenosyl-L-homocysteine + 2 H(+)</text>
        <dbReference type="Rhea" id="RHEA:43140"/>
        <dbReference type="Rhea" id="RHEA-COMP:10359"/>
        <dbReference type="Rhea" id="RHEA-COMP:10360"/>
        <dbReference type="ChEBI" id="CHEBI:15378"/>
        <dbReference type="ChEBI" id="CHEBI:57856"/>
        <dbReference type="ChEBI" id="CHEBI:59789"/>
        <dbReference type="ChEBI" id="CHEBI:74269"/>
        <dbReference type="ChEBI" id="CHEBI:74513"/>
        <dbReference type="EC" id="2.1.1.216"/>
    </reaction>
</comment>
<dbReference type="PANTHER" id="PTHR10631:SF3">
    <property type="entry name" value="TRNA (GUANINE(26)-N(2))-DIMETHYLTRANSFERASE"/>
    <property type="match status" value="1"/>
</dbReference>
<evidence type="ECO:0000256" key="3">
    <source>
        <dbReference type="ARBA" id="ARBA00022679"/>
    </source>
</evidence>
<evidence type="ECO:0000256" key="11">
    <source>
        <dbReference type="ARBA" id="ARBA00083299"/>
    </source>
</evidence>
<comment type="caution">
    <text evidence="14">The sequence shown here is derived from an EMBL/GenBank/DDBJ whole genome shotgun (WGS) entry which is preliminary data.</text>
</comment>
<dbReference type="SUPFAM" id="SSF53335">
    <property type="entry name" value="S-adenosyl-L-methionine-dependent methyltransferases"/>
    <property type="match status" value="1"/>
</dbReference>
<feature type="region of interest" description="Disordered" evidence="13">
    <location>
        <begin position="220"/>
        <end position="259"/>
    </location>
</feature>
<feature type="compositionally biased region" description="Polar residues" evidence="13">
    <location>
        <begin position="291"/>
        <end position="303"/>
    </location>
</feature>
<comment type="similarity">
    <text evidence="12">Belongs to the class I-like SAM-binding methyltransferase superfamily. Trm1 family.</text>
</comment>
<dbReference type="Gene3D" id="3.40.50.150">
    <property type="entry name" value="Vaccinia Virus protein VP39"/>
    <property type="match status" value="1"/>
</dbReference>
<dbReference type="GO" id="GO:0160104">
    <property type="term" value="F:tRNA (guanine(26)-N2)-dimethyltransferase activity"/>
    <property type="evidence" value="ECO:0007669"/>
    <property type="project" value="UniProtKB-EC"/>
</dbReference>
<keyword evidence="5 12" id="KW-0819">tRNA processing</keyword>
<keyword evidence="4 12" id="KW-0949">S-adenosyl-L-methionine</keyword>
<dbReference type="Proteomes" id="UP000033710">
    <property type="component" value="Unassembled WGS sequence"/>
</dbReference>
<evidence type="ECO:0000256" key="2">
    <source>
        <dbReference type="ARBA" id="ARBA00022603"/>
    </source>
</evidence>
<feature type="region of interest" description="Disordered" evidence="13">
    <location>
        <begin position="160"/>
        <end position="182"/>
    </location>
</feature>
<keyword evidence="2 12" id="KW-0489">Methyltransferase</keyword>
<dbReference type="Pfam" id="PF02005">
    <property type="entry name" value="TRM"/>
    <property type="match status" value="2"/>
</dbReference>
<evidence type="ECO:0000256" key="1">
    <source>
        <dbReference type="ARBA" id="ARBA00022555"/>
    </source>
</evidence>
<dbReference type="AlphaFoldDB" id="A0A0F2LUB6"/>
<organism evidence="14 15">
    <name type="scientific">Sporothrix schenckii 1099-18</name>
    <dbReference type="NCBI Taxonomy" id="1397361"/>
    <lineage>
        <taxon>Eukaryota</taxon>
        <taxon>Fungi</taxon>
        <taxon>Dikarya</taxon>
        <taxon>Ascomycota</taxon>
        <taxon>Pezizomycotina</taxon>
        <taxon>Sordariomycetes</taxon>
        <taxon>Sordariomycetidae</taxon>
        <taxon>Ophiostomatales</taxon>
        <taxon>Ophiostomataceae</taxon>
        <taxon>Sporothrix</taxon>
    </lineage>
</organism>
<feature type="compositionally biased region" description="Basic and acidic residues" evidence="13">
    <location>
        <begin position="770"/>
        <end position="787"/>
    </location>
</feature>
<dbReference type="OrthoDB" id="6349953at2759"/>
<dbReference type="VEuPathDB" id="FungiDB:SPSK_00432"/>
<dbReference type="PROSITE" id="PS51626">
    <property type="entry name" value="SAM_MT_TRM1"/>
    <property type="match status" value="1"/>
</dbReference>
<feature type="compositionally biased region" description="Low complexity" evidence="13">
    <location>
        <begin position="304"/>
        <end position="317"/>
    </location>
</feature>
<evidence type="ECO:0000256" key="5">
    <source>
        <dbReference type="ARBA" id="ARBA00022694"/>
    </source>
</evidence>
<dbReference type="KEGG" id="ssck:SPSK_00432"/>
<sequence length="835" mass="90578">MRRQSERPHLLHSAQPLSPKLDIDKTSSSPRSLMCCPALHRISFSCSLAPASRRLSQRNLPLNSSYARRPTGAAVPVYWFSTSTPAFCHRPAKQRPQARHLHSRLSDAYSDTAMTAEARDESFARGEGTGLDSGAENVVVVDGTRYKTAKEGLARIYVPLSGGDRKERQNGGGGPSVDDHPQQVFYNPIQQFNRDLSVLAIKAYGTATIEKRAEAAAKKRKEALNKKRKRREERSQQHAAPTEAEAEAEPQSEAADERVVGVDGERLAKVEKSAEGQDAAQAVTELASRGANDQNDTNGTNAETTQPVPHSQSTPQTSPQPPKIRILDALSATGLRALRYAHELPFNVSVTANDLLAAATESIRRNVSMNGLTEKIEVTHSDALAHMYTVISKDLMSAAEATSTKNAAAAGSRFRPSAKYDVIDLDPYGTGANFFDAAVQSVRSDGGLLCVTCTDAGVWASQGYPEKCYALYGGVPMKGAASHEAGLRIVLHALATSAARYGLTITPLLSLSIDFYCRVFVTVTRSPASVKFLAGKTMTVYNCDQGCGAWATQPLLRTHSHPNKKGSGIFFKYTFAAGPTASPRCEHCDTKMHLSGPMYAGPIHQAEFVQRILDDLPQVSTDVYGTTDRIRGMLHTALEEIMEPETKPTPSHASTVEPPVPLTGDDALAAVDPAPFFFLPTNLAKAVHCSTPGEDPIRGALLRLGYRVTRSHCKPGSLKTDASWSVLWDIMRAFVRQKAPVKRENIRPNTAAHRLLRLHEGDEGADGAEGADRKEAEGEGKAAKEDLTTNAAGKPEAIVFDEDLGRQLSRSGEKLVRYQVNPRENWGPMNRAKGK</sequence>
<keyword evidence="6 12" id="KW-0694">RNA-binding</keyword>
<reference evidence="14 15" key="1">
    <citation type="journal article" date="2014" name="BMC Genomics">
        <title>Comparative genomics of the major fungal agents of human and animal Sporotrichosis: Sporothrix schenckii and Sporothrix brasiliensis.</title>
        <authorList>
            <person name="Teixeira M.M."/>
            <person name="de Almeida L.G."/>
            <person name="Kubitschek-Barreira P."/>
            <person name="Alves F.L."/>
            <person name="Kioshima E.S."/>
            <person name="Abadio A.K."/>
            <person name="Fernandes L."/>
            <person name="Derengowski L.S."/>
            <person name="Ferreira K.S."/>
            <person name="Souza R.C."/>
            <person name="Ruiz J.C."/>
            <person name="de Andrade N.C."/>
            <person name="Paes H.C."/>
            <person name="Nicola A.M."/>
            <person name="Albuquerque P."/>
            <person name="Gerber A.L."/>
            <person name="Martins V.P."/>
            <person name="Peconick L.D."/>
            <person name="Neto A.V."/>
            <person name="Chaucanez C.B."/>
            <person name="Silva P.A."/>
            <person name="Cunha O.L."/>
            <person name="de Oliveira F.F."/>
            <person name="dos Santos T.C."/>
            <person name="Barros A.L."/>
            <person name="Soares M.A."/>
            <person name="de Oliveira L.M."/>
            <person name="Marini M.M."/>
            <person name="Villalobos-Duno H."/>
            <person name="Cunha M.M."/>
            <person name="de Hoog S."/>
            <person name="da Silveira J.F."/>
            <person name="Henrissat B."/>
            <person name="Nino-Vega G.A."/>
            <person name="Cisalpino P.S."/>
            <person name="Mora-Montes H.M."/>
            <person name="Almeida S.R."/>
            <person name="Stajich J.E."/>
            <person name="Lopes-Bezerra L.M."/>
            <person name="Vasconcelos A.T."/>
            <person name="Felipe M.S."/>
        </authorList>
    </citation>
    <scope>NUCLEOTIDE SEQUENCE [LARGE SCALE GENOMIC DNA]</scope>
    <source>
        <strain evidence="14 15">1099-18</strain>
    </source>
</reference>
<dbReference type="Gene3D" id="3.30.56.70">
    <property type="entry name" value="N2,N2-dimethylguanosine tRNA methyltransferase, C-terminal domain"/>
    <property type="match status" value="1"/>
</dbReference>
<dbReference type="RefSeq" id="XP_016582786.1">
    <property type="nucleotide sequence ID" value="XM_016727401.1"/>
</dbReference>
<evidence type="ECO:0000256" key="7">
    <source>
        <dbReference type="ARBA" id="ARBA00039099"/>
    </source>
</evidence>